<feature type="compositionally biased region" description="Basic residues" evidence="1">
    <location>
        <begin position="1917"/>
        <end position="1930"/>
    </location>
</feature>
<gene>
    <name evidence="2" type="ORF">PCOR1329_LOCUS61582</name>
</gene>
<proteinExistence type="predicted"/>
<reference evidence="2" key="1">
    <citation type="submission" date="2023-10" db="EMBL/GenBank/DDBJ databases">
        <authorList>
            <person name="Chen Y."/>
            <person name="Shah S."/>
            <person name="Dougan E. K."/>
            <person name="Thang M."/>
            <person name="Chan C."/>
        </authorList>
    </citation>
    <scope>NUCLEOTIDE SEQUENCE [LARGE SCALE GENOMIC DNA]</scope>
</reference>
<evidence type="ECO:0000313" key="3">
    <source>
        <dbReference type="Proteomes" id="UP001189429"/>
    </source>
</evidence>
<comment type="caution">
    <text evidence="2">The sequence shown here is derived from an EMBL/GenBank/DDBJ whole genome shotgun (WGS) entry which is preliminary data.</text>
</comment>
<dbReference type="Proteomes" id="UP001189429">
    <property type="component" value="Unassembled WGS sequence"/>
</dbReference>
<accession>A0ABN9VVE6</accession>
<dbReference type="Gene3D" id="3.90.320.10">
    <property type="match status" value="1"/>
</dbReference>
<feature type="region of interest" description="Disordered" evidence="1">
    <location>
        <begin position="261"/>
        <end position="315"/>
    </location>
</feature>
<evidence type="ECO:0008006" key="4">
    <source>
        <dbReference type="Google" id="ProtNLM"/>
    </source>
</evidence>
<organism evidence="2 3">
    <name type="scientific">Prorocentrum cordatum</name>
    <dbReference type="NCBI Taxonomy" id="2364126"/>
    <lineage>
        <taxon>Eukaryota</taxon>
        <taxon>Sar</taxon>
        <taxon>Alveolata</taxon>
        <taxon>Dinophyceae</taxon>
        <taxon>Prorocentrales</taxon>
        <taxon>Prorocentraceae</taxon>
        <taxon>Prorocentrum</taxon>
    </lineage>
</organism>
<evidence type="ECO:0000256" key="1">
    <source>
        <dbReference type="SAM" id="MobiDB-lite"/>
    </source>
</evidence>
<keyword evidence="3" id="KW-1185">Reference proteome</keyword>
<sequence length="1930" mass="215203">MPEAAPLSALLARRCAPASDVRAAAQLTVRAAPHLLDLADGLSLTDQEIMEKWRLNGAEAARQGTWMHWTFEAYLNRVPVSDESVEFNLFSTFLRSLGGLVAFRTEWAIVAESEGLAGSIDFVAQDDAGRLFIYDWKRSKNLRFKYAHQWGDMKYPLQQLPDCQGQHYRVQLNIYKWILERYYGVQVASMSVVCLHPDNGDNPFVDHVPEIPEIELLMAMQRDRSRELRAMALEDGSEVDPWGGMGDEEGDFNGVVRMEEDATSPLEDDPELHHPGDAALPAGPPPARRSRAHSSVGGEEDADGEARSGAAGNAPNVTLFKRRRLMIGAQTSKQDFEKLFPECRKKSEDSLRGVAKDTSGHDSTLIEKTKLLRKAVQKKFASWNEERHEDMVRLACGVLATYRLRLVDLFIREHVLLLWLIQGDLHMTAHDGNCWFYQSSSGAMRLYEGLPPESAFGRVKEYLLALEGVFRLMPADTRRDDRSLLDAFGRLAGEDIASFWNQCKDAAIFSKGSGANKKRLAPEEGAVRFAEEEAPAAEAEDAPTKTWNIHTAAAISKVGLQLQRSLLDGKLIPYFVEWCETPDPRHDPQYVPGCCYGDICILYEKAPGEIVTKVDKSPRNKIYVCIPHPLMDPIEEAVWDEVTTFYAQSFWGNLKVFECFQAAHALAKRGLNVDRCFFGRSPGGVGQSLYSAHLNAVYAHNHRYFDPTIWYDDGELRKQIEQHAGCLIMTGQESPETTKRTRDDLFKKTVSGDGAAGRRPHGVITRILELIGWTRLDMNKLIRFSGARKRPFGPSIAERSGGRPRRVFFDGGFLTEHYPEHELDGVFARKPYLKKLLVGSQAAGVALKIQDGFERKNSQERRGQIIEEYAALGGDGGLTEAMMREACGLKPRPRGAEDKFYGLHSVVGQGAEAAATAKDVGKAVEALRPAILEECMQKKKDNLNFTTFKKLKLPEVQALSGYSKEEVWNLLRKSSFVFAVKAWPSGEGVMPRIPIPKPFADVCDAKPSGLEMTFPERYAMDTFGEYVKGAAHRKHIVDILCEHYKLAVPRHHGGMNKTARQKKEDVFARIRSFDAHEKLCNGLLFKFDSIAVNGIALRSTKHRSILLEFRSRRVAEEAAAQTCSRRALQRLLPEAKDFDISSCMLSLTKQLLEKLGLLSSIPDRLRALLVKCAEQRDSVCTGDLGATREQGKQLLAELLGGSAAPEERNDDPIVQDVQDLARYLRWLACSLLPDVYDQMRNDSSKMFPEASTFFYTWSAVEDLVLSHWLDFVLRKPRSHWTLHYDGIRVQNPTGDIDAEEFRAQSCAHIAAQTGFLVNVREKCHKTFSALLQEQGRRQGDGGSVDGVDDVLLAEGNCLLLACARLSPNLLELASGAARSDADGSGEVPCREYAAVQDSLKVAFTPRVGFDICEAGKYIIHAGDSGKPRGVPFHVASLDEECIFWMGAARYSISLTSLRECAASATDESTLVTFGFERNPSAPDDAHQGAEKKASDKLLELRAGARSETASTDNVPMCKFLVVAKEEVSDYLESLSGYSKRGSGKRLFMHSCRLCPKRYFAWKNRLVQHVKKHHQKRTSFVPYKCNKMFRIARAIYDSDKMRGVTGGTYLQKAAALVRKQASKGLSKKAHTHLDEHMVLVFEAGGPRYYPQSELCKMLVRRVGGCYSTRGFYNQIYRDALLDDGRVERVMNAAFERSEQAGNCITSLMTSHQTTWQNMIADVFRAPQAREHFAHLLEECEDNSEFKWVSIDGTAKPAFTLVGQVSYRAPRWVREDQAVPIDDQFHAALTMRGRTGAVLLATPIHTEKTENICGAISSAFSASQLAQIQFIATDDPSAKLLDGLRDVCGNLKAIALDCCHLAMVYEQANWEKKSPGSMDTRKIVAKLEAKYGAGPRGDFFDGTNAAASTRGERAARGGIGRKRIASRKAKRI</sequence>
<dbReference type="EMBL" id="CAUYUJ010017749">
    <property type="protein sequence ID" value="CAK0877548.1"/>
    <property type="molecule type" value="Genomic_DNA"/>
</dbReference>
<protein>
    <recommendedName>
        <fullName evidence="4">C2H2-type domain-containing protein</fullName>
    </recommendedName>
</protein>
<evidence type="ECO:0000313" key="2">
    <source>
        <dbReference type="EMBL" id="CAK0877548.1"/>
    </source>
</evidence>
<feature type="region of interest" description="Disordered" evidence="1">
    <location>
        <begin position="1909"/>
        <end position="1930"/>
    </location>
</feature>
<dbReference type="InterPro" id="IPR011604">
    <property type="entry name" value="PDDEXK-like_dom_sf"/>
</dbReference>
<name>A0ABN9VVE6_9DINO</name>